<keyword evidence="1" id="KW-0812">Transmembrane</keyword>
<dbReference type="GeneID" id="84578998"/>
<dbReference type="InterPro" id="IPR036178">
    <property type="entry name" value="Formintransfe-cycloase-like_sf"/>
</dbReference>
<feature type="transmembrane region" description="Helical" evidence="1">
    <location>
        <begin position="26"/>
        <end position="46"/>
    </location>
</feature>
<dbReference type="Pfam" id="PF04961">
    <property type="entry name" value="FTCD_C"/>
    <property type="match status" value="1"/>
</dbReference>
<protein>
    <recommendedName>
        <fullName evidence="2">Cyclodeaminase/cyclohydrolase domain-containing protein</fullName>
    </recommendedName>
</protein>
<dbReference type="Proteomes" id="UP000235658">
    <property type="component" value="Unassembled WGS sequence"/>
</dbReference>
<evidence type="ECO:0000313" key="3">
    <source>
        <dbReference type="EMBL" id="PMC81005.1"/>
    </source>
</evidence>
<dbReference type="InterPro" id="IPR007044">
    <property type="entry name" value="Cyclodeamin/CycHdrlase"/>
</dbReference>
<evidence type="ECO:0000259" key="2">
    <source>
        <dbReference type="Pfam" id="PF04961"/>
    </source>
</evidence>
<keyword evidence="1" id="KW-0472">Membrane</keyword>
<accession>A0A2N6UHH8</accession>
<evidence type="ECO:0000313" key="4">
    <source>
        <dbReference type="Proteomes" id="UP000235658"/>
    </source>
</evidence>
<dbReference type="GO" id="GO:0003824">
    <property type="term" value="F:catalytic activity"/>
    <property type="evidence" value="ECO:0007669"/>
    <property type="project" value="InterPro"/>
</dbReference>
<name>A0A2N6UHH8_9FIRM</name>
<gene>
    <name evidence="3" type="ORF">CJ192_07350</name>
</gene>
<dbReference type="RefSeq" id="WP_102198329.1">
    <property type="nucleotide sequence ID" value="NZ_PNHP01000005.1"/>
</dbReference>
<reference evidence="3 4" key="1">
    <citation type="submission" date="2017-09" db="EMBL/GenBank/DDBJ databases">
        <title>Bacterial strain isolated from the female urinary microbiota.</title>
        <authorList>
            <person name="Thomas-White K."/>
            <person name="Kumar N."/>
            <person name="Forster S."/>
            <person name="Putonti C."/>
            <person name="Lawley T."/>
            <person name="Wolfe A.J."/>
        </authorList>
    </citation>
    <scope>NUCLEOTIDE SEQUENCE [LARGE SCALE GENOMIC DNA]</scope>
    <source>
        <strain evidence="3 4">UMB0204</strain>
    </source>
</reference>
<comment type="caution">
    <text evidence="3">The sequence shown here is derived from an EMBL/GenBank/DDBJ whole genome shotgun (WGS) entry which is preliminary data.</text>
</comment>
<dbReference type="Gene3D" id="1.20.120.680">
    <property type="entry name" value="Formiminotetrahydrofolate cyclodeaminase monomer, up-and-down helical bundle"/>
    <property type="match status" value="1"/>
</dbReference>
<dbReference type="AlphaFoldDB" id="A0A2N6UHH8"/>
<organism evidence="3 4">
    <name type="scientific">Anaerococcus hydrogenalis</name>
    <dbReference type="NCBI Taxonomy" id="33029"/>
    <lineage>
        <taxon>Bacteria</taxon>
        <taxon>Bacillati</taxon>
        <taxon>Bacillota</taxon>
        <taxon>Tissierellia</taxon>
        <taxon>Tissierellales</taxon>
        <taxon>Peptoniphilaceae</taxon>
        <taxon>Anaerococcus</taxon>
    </lineage>
</organism>
<dbReference type="EMBL" id="PNHP01000005">
    <property type="protein sequence ID" value="PMC81005.1"/>
    <property type="molecule type" value="Genomic_DNA"/>
</dbReference>
<evidence type="ECO:0000256" key="1">
    <source>
        <dbReference type="SAM" id="Phobius"/>
    </source>
</evidence>
<dbReference type="SUPFAM" id="SSF101262">
    <property type="entry name" value="Methenyltetrahydrofolate cyclohydrolase-like"/>
    <property type="match status" value="1"/>
</dbReference>
<sequence length="202" mass="23434">MEKNKIIDFTVKNLIDNTRKKTANPGGGAIISLVGNLGLNLILMMAKKDYGDEKLNKKSQKIEKKFKKYSSELEELMQEDIDKVNLLIRAYKDENISNYDDYIIEANKAPKRTIELMIIILQDCDFILKHGKIEAISDGEIGLRLVKEAIHSSFINLTMNEDNLSDEKIEKTNYKSIIKFCDKLYKDNIKIIDERKKKWDKQ</sequence>
<feature type="domain" description="Cyclodeaminase/cyclohydrolase" evidence="2">
    <location>
        <begin position="10"/>
        <end position="172"/>
    </location>
</feature>
<keyword evidence="1" id="KW-1133">Transmembrane helix</keyword>
<proteinExistence type="predicted"/>